<feature type="region of interest" description="Disordered" evidence="1">
    <location>
        <begin position="88"/>
        <end position="182"/>
    </location>
</feature>
<name>A0AAV4JPY7_9GAST</name>
<evidence type="ECO:0000313" key="2">
    <source>
        <dbReference type="EMBL" id="GFS24013.1"/>
    </source>
</evidence>
<feature type="compositionally biased region" description="Basic and acidic residues" evidence="1">
    <location>
        <begin position="117"/>
        <end position="130"/>
    </location>
</feature>
<gene>
    <name evidence="2" type="ORF">ElyMa_003404400</name>
</gene>
<organism evidence="2 3">
    <name type="scientific">Elysia marginata</name>
    <dbReference type="NCBI Taxonomy" id="1093978"/>
    <lineage>
        <taxon>Eukaryota</taxon>
        <taxon>Metazoa</taxon>
        <taxon>Spiralia</taxon>
        <taxon>Lophotrochozoa</taxon>
        <taxon>Mollusca</taxon>
        <taxon>Gastropoda</taxon>
        <taxon>Heterobranchia</taxon>
        <taxon>Euthyneura</taxon>
        <taxon>Panpulmonata</taxon>
        <taxon>Sacoglossa</taxon>
        <taxon>Placobranchoidea</taxon>
        <taxon>Plakobranchidae</taxon>
        <taxon>Elysia</taxon>
    </lineage>
</organism>
<dbReference type="Proteomes" id="UP000762676">
    <property type="component" value="Unassembled WGS sequence"/>
</dbReference>
<proteinExistence type="predicted"/>
<feature type="compositionally biased region" description="Basic residues" evidence="1">
    <location>
        <begin position="131"/>
        <end position="144"/>
    </location>
</feature>
<evidence type="ECO:0000256" key="1">
    <source>
        <dbReference type="SAM" id="MobiDB-lite"/>
    </source>
</evidence>
<dbReference type="AlphaFoldDB" id="A0AAV4JPY7"/>
<protein>
    <submittedName>
        <fullName evidence="2">Uncharacterized protein</fullName>
    </submittedName>
</protein>
<feature type="region of interest" description="Disordered" evidence="1">
    <location>
        <begin position="25"/>
        <end position="73"/>
    </location>
</feature>
<sequence length="182" mass="20528">MPKSASLIVPSAEIRTFSDFYIPLDDSTTEEKKQTSIKPSTSSIPQPSTSSSPQHSTSKLQTSSAAPTPFPVKHTSIKDFFLKRLTPMLAKDKGNSTIKRQRAIKHQYGESLTSEECVERMRQEEEERAQKMAKKGKRRRKKSKNSTDKVPEPVQEPDLQPQEAIDSDDDPDWVPSRAEKVN</sequence>
<comment type="caution">
    <text evidence="2">The sequence shown here is derived from an EMBL/GenBank/DDBJ whole genome shotgun (WGS) entry which is preliminary data.</text>
</comment>
<keyword evidence="3" id="KW-1185">Reference proteome</keyword>
<feature type="compositionally biased region" description="Low complexity" evidence="1">
    <location>
        <begin position="36"/>
        <end position="61"/>
    </location>
</feature>
<accession>A0AAV4JPY7</accession>
<dbReference type="EMBL" id="BMAT01007014">
    <property type="protein sequence ID" value="GFS24013.1"/>
    <property type="molecule type" value="Genomic_DNA"/>
</dbReference>
<evidence type="ECO:0000313" key="3">
    <source>
        <dbReference type="Proteomes" id="UP000762676"/>
    </source>
</evidence>
<reference evidence="2 3" key="1">
    <citation type="journal article" date="2021" name="Elife">
        <title>Chloroplast acquisition without the gene transfer in kleptoplastic sea slugs, Plakobranchus ocellatus.</title>
        <authorList>
            <person name="Maeda T."/>
            <person name="Takahashi S."/>
            <person name="Yoshida T."/>
            <person name="Shimamura S."/>
            <person name="Takaki Y."/>
            <person name="Nagai Y."/>
            <person name="Toyoda A."/>
            <person name="Suzuki Y."/>
            <person name="Arimoto A."/>
            <person name="Ishii H."/>
            <person name="Satoh N."/>
            <person name="Nishiyama T."/>
            <person name="Hasebe M."/>
            <person name="Maruyama T."/>
            <person name="Minagawa J."/>
            <person name="Obokata J."/>
            <person name="Shigenobu S."/>
        </authorList>
    </citation>
    <scope>NUCLEOTIDE SEQUENCE [LARGE SCALE GENOMIC DNA]</scope>
</reference>